<dbReference type="SUPFAM" id="SSF81301">
    <property type="entry name" value="Nucleotidyltransferase"/>
    <property type="match status" value="1"/>
</dbReference>
<name>F1ZAJ7_9SPHN</name>
<accession>F1ZAJ7</accession>
<comment type="caution">
    <text evidence="2">The sequence shown here is derived from an EMBL/GenBank/DDBJ whole genome shotgun (WGS) entry which is preliminary data.</text>
</comment>
<evidence type="ECO:0000313" key="3">
    <source>
        <dbReference type="Proteomes" id="UP000004728"/>
    </source>
</evidence>
<keyword evidence="3" id="KW-1185">Reference proteome</keyword>
<dbReference type="InterPro" id="IPR052548">
    <property type="entry name" value="Type_VII_TA_antitoxin"/>
</dbReference>
<dbReference type="CDD" id="cd05403">
    <property type="entry name" value="NT_KNTase_like"/>
    <property type="match status" value="1"/>
</dbReference>
<feature type="domain" description="HEPN" evidence="1">
    <location>
        <begin position="201"/>
        <end position="321"/>
    </location>
</feature>
<dbReference type="Proteomes" id="UP000004728">
    <property type="component" value="Unassembled WGS sequence"/>
</dbReference>
<dbReference type="PROSITE" id="PS50910">
    <property type="entry name" value="HEPN"/>
    <property type="match status" value="1"/>
</dbReference>
<dbReference type="Gene3D" id="3.30.460.10">
    <property type="entry name" value="Beta Polymerase, domain 2"/>
    <property type="match status" value="1"/>
</dbReference>
<dbReference type="STRING" id="983920.Y88_0420"/>
<dbReference type="EMBL" id="AEWJ01000042">
    <property type="protein sequence ID" value="EGD58366.1"/>
    <property type="molecule type" value="Genomic_DNA"/>
</dbReference>
<dbReference type="InParanoid" id="F1ZAJ7"/>
<gene>
    <name evidence="2" type="ORF">Y88_0420</name>
</gene>
<reference evidence="2 3" key="1">
    <citation type="journal article" date="2012" name="J. Bacteriol.">
        <title>Draft Genome Sequence of Novosphingobium nitrogenifigens Y88T.</title>
        <authorList>
            <person name="Strabala T.J."/>
            <person name="Macdonald L."/>
            <person name="Liu V."/>
            <person name="Smit A.M."/>
        </authorList>
    </citation>
    <scope>NUCLEOTIDE SEQUENCE [LARGE SCALE GENOMIC DNA]</scope>
    <source>
        <strain evidence="2 3">DSM 19370</strain>
    </source>
</reference>
<dbReference type="SMART" id="SM00748">
    <property type="entry name" value="HEPN"/>
    <property type="match status" value="1"/>
</dbReference>
<dbReference type="eggNOG" id="COG1708">
    <property type="taxonomic scope" value="Bacteria"/>
</dbReference>
<dbReference type="HOGENOM" id="CLU_051494_0_0_5"/>
<organism evidence="2 3">
    <name type="scientific">Novosphingobium nitrogenifigens DSM 19370</name>
    <dbReference type="NCBI Taxonomy" id="983920"/>
    <lineage>
        <taxon>Bacteria</taxon>
        <taxon>Pseudomonadati</taxon>
        <taxon>Pseudomonadota</taxon>
        <taxon>Alphaproteobacteria</taxon>
        <taxon>Sphingomonadales</taxon>
        <taxon>Sphingomonadaceae</taxon>
        <taxon>Novosphingobium</taxon>
    </lineage>
</organism>
<dbReference type="InterPro" id="IPR043519">
    <property type="entry name" value="NT_sf"/>
</dbReference>
<sequence length="337" mass="39211">METLATVVKIQVVRWLAIGRLWRQGACVMRSDLDHLPANKQRELERVMQVVFEEFEDAFALASHEWKKKGRILKVILYGSYARGGWVDEPHTAKGYQSDYDLLVIVNDRRLTDRVKYWAKLDERLMREYGLAGTIRTPVNFIVHTLQEVNDGLAHGRYFFMDVARDGIALYQSDDTELHQPKPKTPHAALAMAREYFEEWYPSALVYLGTARDLVAQGRTKEPAFILHQSAERLYHCVLLVVTFYTPHVHNLGFLRTQAERLDVRLVHVWPSDNRKQRAMFEKLKEAYVKARYSKHYRISEEELAWLGEQVEELGRVVHAICSERIEQLEETARAAG</sequence>
<dbReference type="Pfam" id="PF05168">
    <property type="entry name" value="HEPN"/>
    <property type="match status" value="1"/>
</dbReference>
<dbReference type="InterPro" id="IPR007842">
    <property type="entry name" value="HEPN_dom"/>
</dbReference>
<evidence type="ECO:0000313" key="2">
    <source>
        <dbReference type="EMBL" id="EGD58366.1"/>
    </source>
</evidence>
<dbReference type="AlphaFoldDB" id="F1ZAJ7"/>
<dbReference type="PANTHER" id="PTHR33933:SF1">
    <property type="entry name" value="PROTEIN ADENYLYLTRANSFERASE MNTA-RELATED"/>
    <property type="match status" value="1"/>
</dbReference>
<proteinExistence type="predicted"/>
<dbReference type="Gene3D" id="1.20.120.330">
    <property type="entry name" value="Nucleotidyltransferases domain 2"/>
    <property type="match status" value="1"/>
</dbReference>
<dbReference type="SUPFAM" id="SSF81593">
    <property type="entry name" value="Nucleotidyltransferase substrate binding subunit/domain"/>
    <property type="match status" value="1"/>
</dbReference>
<dbReference type="PANTHER" id="PTHR33933">
    <property type="entry name" value="NUCLEOTIDYLTRANSFERASE"/>
    <property type="match status" value="1"/>
</dbReference>
<protein>
    <recommendedName>
        <fullName evidence="1">HEPN domain-containing protein</fullName>
    </recommendedName>
</protein>
<evidence type="ECO:0000259" key="1">
    <source>
        <dbReference type="PROSITE" id="PS50910"/>
    </source>
</evidence>